<evidence type="ECO:0000256" key="5">
    <source>
        <dbReference type="NCBIfam" id="TIGR01378"/>
    </source>
</evidence>
<evidence type="ECO:0000256" key="3">
    <source>
        <dbReference type="ARBA" id="ARBA00022777"/>
    </source>
</evidence>
<dbReference type="Pfam" id="PF04263">
    <property type="entry name" value="TPK_catalytic"/>
    <property type="match status" value="1"/>
</dbReference>
<dbReference type="EMBL" id="QXIS01000017">
    <property type="protein sequence ID" value="RIE06277.1"/>
    <property type="molecule type" value="Genomic_DNA"/>
</dbReference>
<evidence type="ECO:0000256" key="4">
    <source>
        <dbReference type="ARBA" id="ARBA00022840"/>
    </source>
</evidence>
<dbReference type="PANTHER" id="PTHR41299">
    <property type="entry name" value="THIAMINE PYROPHOSPHOKINASE"/>
    <property type="match status" value="1"/>
</dbReference>
<name>A0A398D284_9BACT</name>
<dbReference type="GO" id="GO:0009229">
    <property type="term" value="P:thiamine diphosphate biosynthetic process"/>
    <property type="evidence" value="ECO:0007669"/>
    <property type="project" value="InterPro"/>
</dbReference>
<dbReference type="InterPro" id="IPR036759">
    <property type="entry name" value="TPK_catalytic_sf"/>
</dbReference>
<dbReference type="SUPFAM" id="SSF63999">
    <property type="entry name" value="Thiamin pyrophosphokinase, catalytic domain"/>
    <property type="match status" value="1"/>
</dbReference>
<dbReference type="InterPro" id="IPR006282">
    <property type="entry name" value="Thi_PPkinase"/>
</dbReference>
<keyword evidence="8" id="KW-1185">Reference proteome</keyword>
<dbReference type="InterPro" id="IPR007373">
    <property type="entry name" value="Thiamin_PyroPKinase_B1-bd"/>
</dbReference>
<dbReference type="InterPro" id="IPR007371">
    <property type="entry name" value="TPK_catalytic"/>
</dbReference>
<evidence type="ECO:0000256" key="2">
    <source>
        <dbReference type="ARBA" id="ARBA00022741"/>
    </source>
</evidence>
<evidence type="ECO:0000313" key="8">
    <source>
        <dbReference type="Proteomes" id="UP000266328"/>
    </source>
</evidence>
<dbReference type="Pfam" id="PF04265">
    <property type="entry name" value="TPK_B1_binding"/>
    <property type="match status" value="1"/>
</dbReference>
<evidence type="ECO:0000313" key="7">
    <source>
        <dbReference type="EMBL" id="RIE06277.1"/>
    </source>
</evidence>
<keyword evidence="1 7" id="KW-0808">Transferase</keyword>
<keyword evidence="3 7" id="KW-0418">Kinase</keyword>
<dbReference type="PANTHER" id="PTHR41299:SF1">
    <property type="entry name" value="THIAMINE PYROPHOSPHOKINASE"/>
    <property type="match status" value="1"/>
</dbReference>
<dbReference type="EC" id="2.7.6.2" evidence="5"/>
<dbReference type="NCBIfam" id="TIGR01378">
    <property type="entry name" value="thi_PPkinase"/>
    <property type="match status" value="1"/>
</dbReference>
<dbReference type="SUPFAM" id="SSF63862">
    <property type="entry name" value="Thiamin pyrophosphokinase, substrate-binding domain"/>
    <property type="match status" value="1"/>
</dbReference>
<evidence type="ECO:0000256" key="1">
    <source>
        <dbReference type="ARBA" id="ARBA00022679"/>
    </source>
</evidence>
<dbReference type="InterPro" id="IPR053149">
    <property type="entry name" value="TPK"/>
</dbReference>
<sequence length="219" mass="23406">MPAVPTIVFAGGDPGSLSYLRTVDYTDAFLVAVDRGLAVMAELGLTPDLFVGDGDSVAPELLMGLDGDRTRVVILPAHKDVSDLEAAFDVLVTMERHGSVLVLAGLGGRLDHCLFNLQLAARHLADFEDITFEDDRCLVRALTSSNALQLLAGMTVSFVPVTQEVQLSLAGFEYPLSHAVVQQGSTRTLSNVACGLVQQVIVERGTVVMIAWKVQSDIP</sequence>
<comment type="caution">
    <text evidence="7">The sequence shown here is derived from an EMBL/GenBank/DDBJ whole genome shotgun (WGS) entry which is preliminary data.</text>
</comment>
<gene>
    <name evidence="7" type="ORF">SMC7_03160</name>
</gene>
<feature type="domain" description="Thiamin pyrophosphokinase thiamin-binding" evidence="6">
    <location>
        <begin position="144"/>
        <end position="208"/>
    </location>
</feature>
<dbReference type="GO" id="GO:0016301">
    <property type="term" value="F:kinase activity"/>
    <property type="evidence" value="ECO:0007669"/>
    <property type="project" value="UniProtKB-KW"/>
</dbReference>
<dbReference type="SMART" id="SM00983">
    <property type="entry name" value="TPK_B1_binding"/>
    <property type="match status" value="1"/>
</dbReference>
<dbReference type="GO" id="GO:0006772">
    <property type="term" value="P:thiamine metabolic process"/>
    <property type="evidence" value="ECO:0007669"/>
    <property type="project" value="UniProtKB-UniRule"/>
</dbReference>
<dbReference type="InterPro" id="IPR036371">
    <property type="entry name" value="TPK_B1-bd_sf"/>
</dbReference>
<dbReference type="RefSeq" id="WP_119088926.1">
    <property type="nucleotide sequence ID" value="NZ_QXIS01000017.1"/>
</dbReference>
<protein>
    <recommendedName>
        <fullName evidence="5">Thiamine diphosphokinase</fullName>
        <ecNumber evidence="5">2.7.6.2</ecNumber>
    </recommendedName>
</protein>
<keyword evidence="4" id="KW-0067">ATP-binding</keyword>
<dbReference type="AlphaFoldDB" id="A0A398D284"/>
<keyword evidence="2" id="KW-0547">Nucleotide-binding</keyword>
<dbReference type="GO" id="GO:0004788">
    <property type="term" value="F:thiamine diphosphokinase activity"/>
    <property type="evidence" value="ECO:0007669"/>
    <property type="project" value="UniProtKB-UniRule"/>
</dbReference>
<dbReference type="GO" id="GO:0030975">
    <property type="term" value="F:thiamine binding"/>
    <property type="evidence" value="ECO:0007669"/>
    <property type="project" value="InterPro"/>
</dbReference>
<evidence type="ECO:0000259" key="6">
    <source>
        <dbReference type="SMART" id="SM00983"/>
    </source>
</evidence>
<dbReference type="Proteomes" id="UP000266328">
    <property type="component" value="Unassembled WGS sequence"/>
</dbReference>
<dbReference type="GO" id="GO:0005524">
    <property type="term" value="F:ATP binding"/>
    <property type="evidence" value="ECO:0007669"/>
    <property type="project" value="UniProtKB-KW"/>
</dbReference>
<accession>A0A398D284</accession>
<reference evidence="7 8" key="1">
    <citation type="submission" date="2018-09" db="EMBL/GenBank/DDBJ databases">
        <title>Discovery and Ecogenomic Context for Candidatus Cryosericales, a Global Caldiserica Order Active in Thawing Permafrost.</title>
        <authorList>
            <person name="Martinez M.A."/>
            <person name="Woodcroft B.J."/>
            <person name="Ignacio Espinoza J.C."/>
            <person name="Zayed A."/>
            <person name="Singleton C.M."/>
            <person name="Boyd J."/>
            <person name="Li Y.-F."/>
            <person name="Purvine S."/>
            <person name="Maughan H."/>
            <person name="Hodgkins S.B."/>
            <person name="Anderson D."/>
            <person name="Sederholm M."/>
            <person name="Temperton B."/>
            <person name="Saleska S.R."/>
            <person name="Tyson G.W."/>
            <person name="Rich V.I."/>
        </authorList>
    </citation>
    <scope>NUCLEOTIDE SEQUENCE [LARGE SCALE GENOMIC DNA]</scope>
    <source>
        <strain evidence="7 8">SMC7</strain>
    </source>
</reference>
<dbReference type="OrthoDB" id="9804377at2"/>
<organism evidence="7 8">
    <name type="scientific">Candidatus Cryosericum terrychapinii</name>
    <dbReference type="NCBI Taxonomy" id="2290919"/>
    <lineage>
        <taxon>Bacteria</taxon>
        <taxon>Pseudomonadati</taxon>
        <taxon>Caldisericota/Cryosericota group</taxon>
        <taxon>Candidatus Cryosericota</taxon>
        <taxon>Candidatus Cryosericia</taxon>
        <taxon>Candidatus Cryosericales</taxon>
        <taxon>Candidatus Cryosericaceae</taxon>
        <taxon>Candidatus Cryosericum</taxon>
    </lineage>
</organism>
<dbReference type="CDD" id="cd07995">
    <property type="entry name" value="TPK"/>
    <property type="match status" value="1"/>
</dbReference>
<dbReference type="Gene3D" id="3.40.50.10240">
    <property type="entry name" value="Thiamin pyrophosphokinase, catalytic domain"/>
    <property type="match status" value="1"/>
</dbReference>
<proteinExistence type="predicted"/>